<proteinExistence type="predicted"/>
<organism evidence="2 3">
    <name type="scientific">Batrachochytrium salamandrivorans</name>
    <dbReference type="NCBI Taxonomy" id="1357716"/>
    <lineage>
        <taxon>Eukaryota</taxon>
        <taxon>Fungi</taxon>
        <taxon>Fungi incertae sedis</taxon>
        <taxon>Chytridiomycota</taxon>
        <taxon>Chytridiomycota incertae sedis</taxon>
        <taxon>Chytridiomycetes</taxon>
        <taxon>Rhizophydiales</taxon>
        <taxon>Rhizophydiales incertae sedis</taxon>
        <taxon>Batrachochytrium</taxon>
    </lineage>
</organism>
<reference evidence="2 3" key="1">
    <citation type="submission" date="2021-02" db="EMBL/GenBank/DDBJ databases">
        <title>Variation within the Batrachochytrium salamandrivorans European outbreak.</title>
        <authorList>
            <person name="Kelly M."/>
            <person name="Pasmans F."/>
            <person name="Shea T.P."/>
            <person name="Munoz J.F."/>
            <person name="Carranza S."/>
            <person name="Cuomo C.A."/>
            <person name="Martel A."/>
        </authorList>
    </citation>
    <scope>NUCLEOTIDE SEQUENCE [LARGE SCALE GENOMIC DNA]</scope>
    <source>
        <strain evidence="2 3">AMFP18/2</strain>
    </source>
</reference>
<evidence type="ECO:0000313" key="3">
    <source>
        <dbReference type="Proteomes" id="UP001648503"/>
    </source>
</evidence>
<protein>
    <submittedName>
        <fullName evidence="2">Uncharacterized protein</fullName>
    </submittedName>
</protein>
<feature type="chain" id="PRO_5046930195" evidence="1">
    <location>
        <begin position="19"/>
        <end position="253"/>
    </location>
</feature>
<dbReference type="Proteomes" id="UP001648503">
    <property type="component" value="Unassembled WGS sequence"/>
</dbReference>
<comment type="caution">
    <text evidence="2">The sequence shown here is derived from an EMBL/GenBank/DDBJ whole genome shotgun (WGS) entry which is preliminary data.</text>
</comment>
<keyword evidence="3" id="KW-1185">Reference proteome</keyword>
<sequence length="253" mass="28964">MKLIFFVAISFLAITVSAQAPQKYFYKSLRLSDQAEVEVELSRLREAYEEEEARFSPIEKGFKIRRHNAWVLKKRAELIVVRLKQTAAGSDARLILKEKYNAVKAQSDSLHAEYSEHYPSYVSAREKYDNAKAALGLLKYNQKQITDYNAEYGSQIGPSPKSLYNIGFLDEQNDSMPKEIDALLEELEGINVDDVPPNDGLVVRSDELKDKIRLLRIQCKLAKEILWAYECSQSTGARFMKSLYSRLPNAQIK</sequence>
<keyword evidence="1" id="KW-0732">Signal</keyword>
<evidence type="ECO:0000256" key="1">
    <source>
        <dbReference type="SAM" id="SignalP"/>
    </source>
</evidence>
<dbReference type="EMBL" id="JAFCIX010000116">
    <property type="protein sequence ID" value="KAH6598083.1"/>
    <property type="molecule type" value="Genomic_DNA"/>
</dbReference>
<name>A0ABQ8FGU4_9FUNG</name>
<feature type="signal peptide" evidence="1">
    <location>
        <begin position="1"/>
        <end position="18"/>
    </location>
</feature>
<evidence type="ECO:0000313" key="2">
    <source>
        <dbReference type="EMBL" id="KAH6598083.1"/>
    </source>
</evidence>
<accession>A0ABQ8FGU4</accession>
<gene>
    <name evidence="2" type="ORF">BASA50_003965</name>
</gene>